<comment type="similarity">
    <text evidence="2 7">Belongs to the fungal hydrophobin family.</text>
</comment>
<evidence type="ECO:0000256" key="5">
    <source>
        <dbReference type="ARBA" id="ARBA00022729"/>
    </source>
</evidence>
<dbReference type="InterPro" id="IPR001338">
    <property type="entry name" value="Class_I_Hydrophobin"/>
</dbReference>
<dbReference type="GO" id="GO:0009277">
    <property type="term" value="C:fungal-type cell wall"/>
    <property type="evidence" value="ECO:0007669"/>
    <property type="project" value="InterPro"/>
</dbReference>
<dbReference type="SMART" id="SM00075">
    <property type="entry name" value="HYDRO"/>
    <property type="match status" value="1"/>
</dbReference>
<feature type="chain" id="PRO_5021509200" description="Hydrophobin" evidence="7">
    <location>
        <begin position="21"/>
        <end position="115"/>
    </location>
</feature>
<reference evidence="8 9" key="1">
    <citation type="journal article" date="2019" name="Nat. Ecol. Evol.">
        <title>Megaphylogeny resolves global patterns of mushroom evolution.</title>
        <authorList>
            <person name="Varga T."/>
            <person name="Krizsan K."/>
            <person name="Foldi C."/>
            <person name="Dima B."/>
            <person name="Sanchez-Garcia M."/>
            <person name="Sanchez-Ramirez S."/>
            <person name="Szollosi G.J."/>
            <person name="Szarkandi J.G."/>
            <person name="Papp V."/>
            <person name="Albert L."/>
            <person name="Andreopoulos W."/>
            <person name="Angelini C."/>
            <person name="Antonin V."/>
            <person name="Barry K.W."/>
            <person name="Bougher N.L."/>
            <person name="Buchanan P."/>
            <person name="Buyck B."/>
            <person name="Bense V."/>
            <person name="Catcheside P."/>
            <person name="Chovatia M."/>
            <person name="Cooper J."/>
            <person name="Damon W."/>
            <person name="Desjardin D."/>
            <person name="Finy P."/>
            <person name="Geml J."/>
            <person name="Haridas S."/>
            <person name="Hughes K."/>
            <person name="Justo A."/>
            <person name="Karasinski D."/>
            <person name="Kautmanova I."/>
            <person name="Kiss B."/>
            <person name="Kocsube S."/>
            <person name="Kotiranta H."/>
            <person name="LaButti K.M."/>
            <person name="Lechner B.E."/>
            <person name="Liimatainen K."/>
            <person name="Lipzen A."/>
            <person name="Lukacs Z."/>
            <person name="Mihaltcheva S."/>
            <person name="Morgado L.N."/>
            <person name="Niskanen T."/>
            <person name="Noordeloos M.E."/>
            <person name="Ohm R.A."/>
            <person name="Ortiz-Santana B."/>
            <person name="Ovrebo C."/>
            <person name="Racz N."/>
            <person name="Riley R."/>
            <person name="Savchenko A."/>
            <person name="Shiryaev A."/>
            <person name="Soop K."/>
            <person name="Spirin V."/>
            <person name="Szebenyi C."/>
            <person name="Tomsovsky M."/>
            <person name="Tulloss R.E."/>
            <person name="Uehling J."/>
            <person name="Grigoriev I.V."/>
            <person name="Vagvolgyi C."/>
            <person name="Papp T."/>
            <person name="Martin F.M."/>
            <person name="Miettinen O."/>
            <person name="Hibbett D.S."/>
            <person name="Nagy L.G."/>
        </authorList>
    </citation>
    <scope>NUCLEOTIDE SEQUENCE [LARGE SCALE GENOMIC DNA]</scope>
    <source>
        <strain evidence="8 9">FP101781</strain>
    </source>
</reference>
<dbReference type="PROSITE" id="PS00956">
    <property type="entry name" value="HYDROPHOBIN"/>
    <property type="match status" value="1"/>
</dbReference>
<proteinExistence type="inferred from homology"/>
<evidence type="ECO:0000313" key="9">
    <source>
        <dbReference type="Proteomes" id="UP000298030"/>
    </source>
</evidence>
<evidence type="ECO:0000256" key="3">
    <source>
        <dbReference type="ARBA" id="ARBA00022512"/>
    </source>
</evidence>
<keyword evidence="3 7" id="KW-0134">Cell wall</keyword>
<keyword evidence="6 7" id="KW-1015">Disulfide bond</keyword>
<dbReference type="Proteomes" id="UP000298030">
    <property type="component" value="Unassembled WGS sequence"/>
</dbReference>
<dbReference type="EMBL" id="QPFP01000082">
    <property type="protein sequence ID" value="TEB23115.1"/>
    <property type="molecule type" value="Genomic_DNA"/>
</dbReference>
<dbReference type="Pfam" id="PF01185">
    <property type="entry name" value="Hydrophobin"/>
    <property type="match status" value="1"/>
</dbReference>
<dbReference type="OrthoDB" id="4225815at2759"/>
<gene>
    <name evidence="8" type="ORF">FA13DRAFT_1740426</name>
</gene>
<evidence type="ECO:0000256" key="1">
    <source>
        <dbReference type="ARBA" id="ARBA00004191"/>
    </source>
</evidence>
<evidence type="ECO:0000256" key="2">
    <source>
        <dbReference type="ARBA" id="ARBA00010446"/>
    </source>
</evidence>
<feature type="signal peptide" evidence="7">
    <location>
        <begin position="1"/>
        <end position="20"/>
    </location>
</feature>
<dbReference type="AlphaFoldDB" id="A0A4Y7SMP6"/>
<name>A0A4Y7SMP6_COPMI</name>
<protein>
    <recommendedName>
        <fullName evidence="7">Hydrophobin</fullName>
    </recommendedName>
</protein>
<keyword evidence="4 7" id="KW-0964">Secreted</keyword>
<evidence type="ECO:0000313" key="8">
    <source>
        <dbReference type="EMBL" id="TEB23115.1"/>
    </source>
</evidence>
<dbReference type="GO" id="GO:0005199">
    <property type="term" value="F:structural constituent of cell wall"/>
    <property type="evidence" value="ECO:0007669"/>
    <property type="project" value="InterPro"/>
</dbReference>
<evidence type="ECO:0000256" key="7">
    <source>
        <dbReference type="RuleBase" id="RU365009"/>
    </source>
</evidence>
<keyword evidence="5 7" id="KW-0732">Signal</keyword>
<comment type="caution">
    <text evidence="8">The sequence shown here is derived from an EMBL/GenBank/DDBJ whole genome shotgun (WGS) entry which is preliminary data.</text>
</comment>
<evidence type="ECO:0000256" key="4">
    <source>
        <dbReference type="ARBA" id="ARBA00022525"/>
    </source>
</evidence>
<dbReference type="CDD" id="cd23507">
    <property type="entry name" value="hydrophobin_I"/>
    <property type="match status" value="1"/>
</dbReference>
<organism evidence="8 9">
    <name type="scientific">Coprinellus micaceus</name>
    <name type="common">Glistening ink-cap mushroom</name>
    <name type="synonym">Coprinus micaceus</name>
    <dbReference type="NCBI Taxonomy" id="71717"/>
    <lineage>
        <taxon>Eukaryota</taxon>
        <taxon>Fungi</taxon>
        <taxon>Dikarya</taxon>
        <taxon>Basidiomycota</taxon>
        <taxon>Agaricomycotina</taxon>
        <taxon>Agaricomycetes</taxon>
        <taxon>Agaricomycetidae</taxon>
        <taxon>Agaricales</taxon>
        <taxon>Agaricineae</taxon>
        <taxon>Psathyrellaceae</taxon>
        <taxon>Coprinellus</taxon>
    </lineage>
</organism>
<keyword evidence="9" id="KW-1185">Reference proteome</keyword>
<comment type="subcellular location">
    <subcellularLocation>
        <location evidence="1 7">Secreted</location>
        <location evidence="1 7">Cell wall</location>
    </subcellularLocation>
</comment>
<dbReference type="InterPro" id="IPR019778">
    <property type="entry name" value="Class_I_Hydrophobin_CS"/>
</dbReference>
<sequence>MQFKTLAATLSPFAVTFVAATGGTPAPHSPPRNATPGPIQCCNSTQATDSLDSHHPEPPRVLGIAVGSIDALVGLTCSPISIIGLPGNSCSAQPVCCTNNTFSMITRSAFCLGYF</sequence>
<evidence type="ECO:0000256" key="6">
    <source>
        <dbReference type="ARBA" id="ARBA00023157"/>
    </source>
</evidence>
<accession>A0A4Y7SMP6</accession>